<dbReference type="InterPro" id="IPR004408">
    <property type="entry name" value="Biotin_CoA_COase_ligase"/>
</dbReference>
<evidence type="ECO:0000313" key="4">
    <source>
        <dbReference type="Proteomes" id="UP000050827"/>
    </source>
</evidence>
<dbReference type="OrthoDB" id="9807064at2"/>
<dbReference type="RefSeq" id="WP_055393722.1">
    <property type="nucleotide sequence ID" value="NZ_LCTZ01000002.1"/>
</dbReference>
<dbReference type="GO" id="GO:0004077">
    <property type="term" value="F:biotin--[biotin carboxyl-carrier protein] ligase activity"/>
    <property type="evidence" value="ECO:0007669"/>
    <property type="project" value="InterPro"/>
</dbReference>
<feature type="domain" description="BPL/LPL catalytic" evidence="2">
    <location>
        <begin position="1"/>
        <end position="181"/>
    </location>
</feature>
<evidence type="ECO:0000256" key="1">
    <source>
        <dbReference type="ARBA" id="ARBA00022598"/>
    </source>
</evidence>
<protein>
    <submittedName>
        <fullName evidence="3">Ligase</fullName>
    </submittedName>
</protein>
<dbReference type="EMBL" id="LCTZ01000002">
    <property type="protein sequence ID" value="KQC29693.1"/>
    <property type="molecule type" value="Genomic_DNA"/>
</dbReference>
<comment type="caution">
    <text evidence="3">The sequence shown here is derived from an EMBL/GenBank/DDBJ whole genome shotgun (WGS) entry which is preliminary data.</text>
</comment>
<organism evidence="3 4">
    <name type="scientific">Flagellimonas eckloniae</name>
    <dbReference type="NCBI Taxonomy" id="346185"/>
    <lineage>
        <taxon>Bacteria</taxon>
        <taxon>Pseudomonadati</taxon>
        <taxon>Bacteroidota</taxon>
        <taxon>Flavobacteriia</taxon>
        <taxon>Flavobacteriales</taxon>
        <taxon>Flavobacteriaceae</taxon>
        <taxon>Flagellimonas</taxon>
    </lineage>
</organism>
<dbReference type="GO" id="GO:0005737">
    <property type="term" value="C:cytoplasm"/>
    <property type="evidence" value="ECO:0007669"/>
    <property type="project" value="TreeGrafter"/>
</dbReference>
<dbReference type="InterPro" id="IPR004143">
    <property type="entry name" value="BPL_LPL_catalytic"/>
</dbReference>
<name>A0A0Q0XEX4_9FLAO</name>
<dbReference type="PANTHER" id="PTHR12835">
    <property type="entry name" value="BIOTIN PROTEIN LIGASE"/>
    <property type="match status" value="1"/>
</dbReference>
<evidence type="ECO:0000313" key="3">
    <source>
        <dbReference type="EMBL" id="KQC29693.1"/>
    </source>
</evidence>
<accession>A0A0Q0XEX4</accession>
<dbReference type="SUPFAM" id="SSF55681">
    <property type="entry name" value="Class II aaRS and biotin synthetases"/>
    <property type="match status" value="1"/>
</dbReference>
<dbReference type="PANTHER" id="PTHR12835:SF5">
    <property type="entry name" value="BIOTIN--PROTEIN LIGASE"/>
    <property type="match status" value="1"/>
</dbReference>
<reference evidence="3 4" key="1">
    <citation type="submission" date="2015-04" db="EMBL/GenBank/DDBJ databases">
        <title>Complete genome of flavobacterium.</title>
        <authorList>
            <person name="Kwon Y.M."/>
            <person name="Kim S.-J."/>
        </authorList>
    </citation>
    <scope>NUCLEOTIDE SEQUENCE [LARGE SCALE GENOMIC DNA]</scope>
    <source>
        <strain evidence="3 4">DK169</strain>
    </source>
</reference>
<dbReference type="InterPro" id="IPR045864">
    <property type="entry name" value="aa-tRNA-synth_II/BPL/LPL"/>
</dbReference>
<dbReference type="PATRIC" id="fig|1547436.3.peg.1481"/>
<proteinExistence type="predicted"/>
<sequence length="247" mass="28012">MGELTQIIKLDATDSTNLYLKGLLLSQELEDYTTVVAKKQRKGRGQMGTEWQSYDGKNLTFSILKKFESLQVAHQFNLNICVSLAVFDVLKQLGIPDLRVKWPNDIMSGSSKVCGILIENTLKGKLIQNSIIGIGLNVNQISFENLQKVASLKSLTGKQFYLDELLQEILKKLKSRFVGVEAKTVTQMLPEYHEQLFRKDRPSTFKDGKTQVFMGFIREVSPSGKLILELEDKVLKEYGLKEVTLLY</sequence>
<keyword evidence="1 3" id="KW-0436">Ligase</keyword>
<gene>
    <name evidence="3" type="ORF">AAY42_07185</name>
</gene>
<dbReference type="AlphaFoldDB" id="A0A0Q0XEX4"/>
<dbReference type="NCBIfam" id="TIGR00121">
    <property type="entry name" value="birA_ligase"/>
    <property type="match status" value="1"/>
</dbReference>
<dbReference type="PROSITE" id="PS51733">
    <property type="entry name" value="BPL_LPL_CATALYTIC"/>
    <property type="match status" value="1"/>
</dbReference>
<dbReference type="Proteomes" id="UP000050827">
    <property type="component" value="Unassembled WGS sequence"/>
</dbReference>
<dbReference type="STRING" id="346185.AAY42_07185"/>
<evidence type="ECO:0000259" key="2">
    <source>
        <dbReference type="PROSITE" id="PS51733"/>
    </source>
</evidence>
<dbReference type="Gene3D" id="3.30.930.10">
    <property type="entry name" value="Bira Bifunctional Protein, Domain 2"/>
    <property type="match status" value="1"/>
</dbReference>
<dbReference type="CDD" id="cd16442">
    <property type="entry name" value="BPL"/>
    <property type="match status" value="1"/>
</dbReference>
<keyword evidence="4" id="KW-1185">Reference proteome</keyword>
<dbReference type="Pfam" id="PF03099">
    <property type="entry name" value="BPL_LplA_LipB"/>
    <property type="match status" value="1"/>
</dbReference>